<proteinExistence type="predicted"/>
<dbReference type="Proteomes" id="UP000188298">
    <property type="component" value="Chromosome"/>
</dbReference>
<dbReference type="Gene3D" id="1.25.40.10">
    <property type="entry name" value="Tetratricopeptide repeat domain"/>
    <property type="match status" value="1"/>
</dbReference>
<keyword evidence="1" id="KW-0812">Transmembrane</keyword>
<dbReference type="InterPro" id="IPR019734">
    <property type="entry name" value="TPR_rpt"/>
</dbReference>
<dbReference type="EMBL" id="CP019645">
    <property type="protein sequence ID" value="AQQ60427.1"/>
    <property type="molecule type" value="Genomic_DNA"/>
</dbReference>
<accession>A0A1Q2LK35</accession>
<feature type="transmembrane region" description="Helical" evidence="1">
    <location>
        <begin position="12"/>
        <end position="31"/>
    </location>
</feature>
<sequence>MIEILNAYRNPIFGILALLFMVAFVFFLDSLKRTRAHKRKQDLIDNLGKQFDSIGLQQNIDEFIAHAKNATQTLILIAQTYAKAGDYEQAIAIYKTLSEKPLEMHEKLEILELLGDSYYRAGFLERSKNIFLEILRYYPHNIRILEYYMRTCENLKHYDEAIEALNSLEEIVSANADSKFSMKKIWHTKNYLKVMQLCSSHHISLADQQEKLLMFYEKDPTLRNIILRHFRLYNVGLFWQKILLLQDIMPYIDILWHFQKHEVPFDFIANRSDLMAIYHAKGFVSGYQKSEDFTLEVLQLLLLYSHIKADISFTYSCNSCNTQTPFYTYRCSACAEIATINPIAIPAQTPPPPHLATRMDLFRV</sequence>
<dbReference type="InterPro" id="IPR011990">
    <property type="entry name" value="TPR-like_helical_dom_sf"/>
</dbReference>
<dbReference type="SUPFAM" id="SSF48452">
    <property type="entry name" value="TPR-like"/>
    <property type="match status" value="1"/>
</dbReference>
<evidence type="ECO:0000313" key="3">
    <source>
        <dbReference type="Proteomes" id="UP000188298"/>
    </source>
</evidence>
<protein>
    <submittedName>
        <fullName evidence="2">Uncharacterized protein</fullName>
    </submittedName>
</protein>
<dbReference type="AlphaFoldDB" id="A0A1Q2LK35"/>
<gene>
    <name evidence="2" type="ORF">XJ32_10365</name>
</gene>
<keyword evidence="1" id="KW-1133">Transmembrane helix</keyword>
<evidence type="ECO:0000313" key="2">
    <source>
        <dbReference type="EMBL" id="AQQ60427.1"/>
    </source>
</evidence>
<dbReference type="KEGG" id="hbl:XJ32_10365"/>
<reference evidence="2 3" key="1">
    <citation type="submission" date="2017-02" db="EMBL/GenBank/DDBJ databases">
        <title>Whole genome sequencing of Helicobacter bilis strain AAQJH.</title>
        <authorList>
            <person name="Conlan S."/>
            <person name="Thomas P.J."/>
            <person name="Mullikin J."/>
            <person name="Palmore T.N."/>
            <person name="Frank K.M."/>
            <person name="Segre J.A."/>
        </authorList>
    </citation>
    <scope>NUCLEOTIDE SEQUENCE [LARGE SCALE GENOMIC DNA]</scope>
    <source>
        <strain evidence="2 3">AAQJH</strain>
    </source>
</reference>
<dbReference type="Pfam" id="PF13181">
    <property type="entry name" value="TPR_8"/>
    <property type="match status" value="1"/>
</dbReference>
<dbReference type="RefSeq" id="WP_077389608.1">
    <property type="nucleotide sequence ID" value="NZ_CP019645.1"/>
</dbReference>
<keyword evidence="1" id="KW-0472">Membrane</keyword>
<organism evidence="2 3">
    <name type="scientific">Helicobacter bilis</name>
    <dbReference type="NCBI Taxonomy" id="37372"/>
    <lineage>
        <taxon>Bacteria</taxon>
        <taxon>Pseudomonadati</taxon>
        <taxon>Campylobacterota</taxon>
        <taxon>Epsilonproteobacteria</taxon>
        <taxon>Campylobacterales</taxon>
        <taxon>Helicobacteraceae</taxon>
        <taxon>Helicobacter</taxon>
    </lineage>
</organism>
<evidence type="ECO:0000256" key="1">
    <source>
        <dbReference type="SAM" id="Phobius"/>
    </source>
</evidence>
<name>A0A1Q2LK35_9HELI</name>